<dbReference type="SUPFAM" id="SSF53474">
    <property type="entry name" value="alpha/beta-Hydrolases"/>
    <property type="match status" value="1"/>
</dbReference>
<dbReference type="GO" id="GO:0005615">
    <property type="term" value="C:extracellular space"/>
    <property type="evidence" value="ECO:0007669"/>
    <property type="project" value="TreeGrafter"/>
</dbReference>
<comment type="similarity">
    <text evidence="1">Belongs to the type-B carboxylesterase/lipase family.</text>
</comment>
<dbReference type="AlphaFoldDB" id="A0A1Y2GBE5"/>
<protein>
    <submittedName>
        <fullName evidence="4">Alpha/Beta hydrolase protein</fullName>
    </submittedName>
</protein>
<evidence type="ECO:0000256" key="1">
    <source>
        <dbReference type="ARBA" id="ARBA00005964"/>
    </source>
</evidence>
<reference evidence="4 5" key="1">
    <citation type="submission" date="2016-07" db="EMBL/GenBank/DDBJ databases">
        <title>Pervasive Adenine N6-methylation of Active Genes in Fungi.</title>
        <authorList>
            <consortium name="DOE Joint Genome Institute"/>
            <person name="Mondo S.J."/>
            <person name="Dannebaum R.O."/>
            <person name="Kuo R.C."/>
            <person name="Labutti K."/>
            <person name="Haridas S."/>
            <person name="Kuo A."/>
            <person name="Salamov A."/>
            <person name="Ahrendt S.R."/>
            <person name="Lipzen A."/>
            <person name="Sullivan W."/>
            <person name="Andreopoulos W.B."/>
            <person name="Clum A."/>
            <person name="Lindquist E."/>
            <person name="Daum C."/>
            <person name="Ramamoorthy G.K."/>
            <person name="Gryganskyi A."/>
            <person name="Culley D."/>
            <person name="Magnuson J.K."/>
            <person name="James T.Y."/>
            <person name="O'Malley M.A."/>
            <person name="Stajich J.E."/>
            <person name="Spatafora J.W."/>
            <person name="Visel A."/>
            <person name="Grigoriev I.V."/>
        </authorList>
    </citation>
    <scope>NUCLEOTIDE SEQUENCE [LARGE SCALE GENOMIC DNA]</scope>
    <source>
        <strain evidence="4 5">NRRL 3116</strain>
    </source>
</reference>
<dbReference type="GO" id="GO:0003990">
    <property type="term" value="F:acetylcholinesterase activity"/>
    <property type="evidence" value="ECO:0007669"/>
    <property type="project" value="TreeGrafter"/>
</dbReference>
<feature type="domain" description="Carboxylesterase type B" evidence="3">
    <location>
        <begin position="5"/>
        <end position="513"/>
    </location>
</feature>
<dbReference type="OrthoDB" id="408631at2759"/>
<dbReference type="PANTHER" id="PTHR43918:SF4">
    <property type="entry name" value="CARBOXYLIC ESTER HYDROLASE"/>
    <property type="match status" value="1"/>
</dbReference>
<dbReference type="GO" id="GO:0006581">
    <property type="term" value="P:acetylcholine catabolic process"/>
    <property type="evidence" value="ECO:0007669"/>
    <property type="project" value="TreeGrafter"/>
</dbReference>
<accession>A0A1Y2GBE5</accession>
<keyword evidence="2 4" id="KW-0378">Hydrolase</keyword>
<dbReference type="Proteomes" id="UP000193648">
    <property type="component" value="Unassembled WGS sequence"/>
</dbReference>
<dbReference type="GO" id="GO:0005886">
    <property type="term" value="C:plasma membrane"/>
    <property type="evidence" value="ECO:0007669"/>
    <property type="project" value="TreeGrafter"/>
</dbReference>
<evidence type="ECO:0000313" key="5">
    <source>
        <dbReference type="Proteomes" id="UP000193648"/>
    </source>
</evidence>
<dbReference type="Gene3D" id="3.40.50.1820">
    <property type="entry name" value="alpha/beta hydrolase"/>
    <property type="match status" value="1"/>
</dbReference>
<evidence type="ECO:0000259" key="3">
    <source>
        <dbReference type="Pfam" id="PF00135"/>
    </source>
</evidence>
<dbReference type="STRING" id="64571.A0A1Y2GBE5"/>
<dbReference type="RefSeq" id="XP_021876546.1">
    <property type="nucleotide sequence ID" value="XM_022028182.1"/>
</dbReference>
<evidence type="ECO:0000256" key="2">
    <source>
        <dbReference type="ARBA" id="ARBA00022801"/>
    </source>
</evidence>
<sequence length="584" mass="64967">MPLAPHVTIPGCGVVRGVRVQGQPSVAQFLNIPYATVPERWRPAVKATPWTGVRDASRQGPVCQQPKSPNAIVSMASPDFDEDNEEEYAKVYSEKHCLNLNIYAPYDHLQDKSGNKPSSSKPLIPVMVWIHGGGFKDGSNAMDMYDSSNFVAHSIHNVGRPVIVVVINYRLNYFGFLASAELVQDVQSDKRLPSSSSEKAVGNWGLLDQKIALEWVQDHIEAFGGDPKDVTAFGESAGAASIGYHMAIPSHHGLFQRAILQSGATTTMPAGRPLFEGQRRFDQLCQHFGLLRPDLTPAQRLEHLRKMSAKELVTAGDHGKTGMFTPTIDGVLIKSDVREWIHDATRYDPGLKAVMLGDCRDEGKMFVPELGCKSLKHWPRFKARYCPPGEEKEFEAIYGEPKTNEEAADISAVVISDSVFLYPIHATSASLLQQVKHKEQGQEPAISRDVVRFHFDRPLKVVEDMGMGLGAHHAVELPFLFGSDIYLDLMTEEEKALSKQMMTLWILFAWGETSRQHSLKNGLDSLLPADVGVQRKEALVFTENCTVEKTLVERLDARTLAFWRRSEAWIKAKREKQSSPGAKL</sequence>
<dbReference type="InterPro" id="IPR002018">
    <property type="entry name" value="CarbesteraseB"/>
</dbReference>
<organism evidence="4 5">
    <name type="scientific">Lobosporangium transversale</name>
    <dbReference type="NCBI Taxonomy" id="64571"/>
    <lineage>
        <taxon>Eukaryota</taxon>
        <taxon>Fungi</taxon>
        <taxon>Fungi incertae sedis</taxon>
        <taxon>Mucoromycota</taxon>
        <taxon>Mortierellomycotina</taxon>
        <taxon>Mortierellomycetes</taxon>
        <taxon>Mortierellales</taxon>
        <taxon>Mortierellaceae</taxon>
        <taxon>Lobosporangium</taxon>
    </lineage>
</organism>
<evidence type="ECO:0000313" key="4">
    <source>
        <dbReference type="EMBL" id="ORZ04438.1"/>
    </source>
</evidence>
<gene>
    <name evidence="4" type="ORF">BCR41DRAFT_389988</name>
</gene>
<proteinExistence type="inferred from homology"/>
<dbReference type="PANTHER" id="PTHR43918">
    <property type="entry name" value="ACETYLCHOLINESTERASE"/>
    <property type="match status" value="1"/>
</dbReference>
<keyword evidence="5" id="KW-1185">Reference proteome</keyword>
<dbReference type="FunCoup" id="A0A1Y2GBE5">
    <property type="interactions" value="3"/>
</dbReference>
<dbReference type="InterPro" id="IPR029058">
    <property type="entry name" value="AB_hydrolase_fold"/>
</dbReference>
<dbReference type="InterPro" id="IPR050654">
    <property type="entry name" value="AChE-related_enzymes"/>
</dbReference>
<dbReference type="GO" id="GO:0019695">
    <property type="term" value="P:choline metabolic process"/>
    <property type="evidence" value="ECO:0007669"/>
    <property type="project" value="TreeGrafter"/>
</dbReference>
<comment type="caution">
    <text evidence="4">The sequence shown here is derived from an EMBL/GenBank/DDBJ whole genome shotgun (WGS) entry which is preliminary data.</text>
</comment>
<dbReference type="InParanoid" id="A0A1Y2GBE5"/>
<dbReference type="Pfam" id="PF00135">
    <property type="entry name" value="COesterase"/>
    <property type="match status" value="1"/>
</dbReference>
<dbReference type="EMBL" id="MCFF01000057">
    <property type="protein sequence ID" value="ORZ04438.1"/>
    <property type="molecule type" value="Genomic_DNA"/>
</dbReference>
<dbReference type="GeneID" id="33570025"/>
<name>A0A1Y2GBE5_9FUNG</name>